<sequence length="103" mass="11237">MSMQSLFGAASNDILNLCDDSASETLPDGTVDPSLSRKYVAYELDGDKTFEPLFDAPPKLTSISIEAKPPTGNSVRIVGAYFVTRRDPQSLLIQTDDHIFVRG</sequence>
<dbReference type="HOGENOM" id="CLU_2265619_0_0_1"/>
<dbReference type="EMBL" id="AOKY01000818">
    <property type="protein sequence ID" value="KDB20365.1"/>
    <property type="molecule type" value="Genomic_DNA"/>
</dbReference>
<keyword evidence="2" id="KW-1185">Reference proteome</keyword>
<reference evidence="1 2" key="1">
    <citation type="submission" date="2014-02" db="EMBL/GenBank/DDBJ databases">
        <title>The Genome Sequence of Trichophyton interdigitale MR816.</title>
        <authorList>
            <consortium name="The Broad Institute Genomics Platform"/>
            <person name="Cuomo C.A."/>
            <person name="White T.C."/>
            <person name="Graser Y."/>
            <person name="Martinez-Rossi N."/>
            <person name="Heitman J."/>
            <person name="Young S.K."/>
            <person name="Zeng Q."/>
            <person name="Gargeya S."/>
            <person name="Abouelleil A."/>
            <person name="Alvarado L."/>
            <person name="Chapman S.B."/>
            <person name="Gainer-Dewar J."/>
            <person name="Goldberg J."/>
            <person name="Griggs A."/>
            <person name="Gujja S."/>
            <person name="Hansen M."/>
            <person name="Howarth C."/>
            <person name="Imamovic A."/>
            <person name="Larimer J."/>
            <person name="Martinez D."/>
            <person name="Murphy C."/>
            <person name="Pearson M.D."/>
            <person name="Persinoti G."/>
            <person name="Poon T."/>
            <person name="Priest M."/>
            <person name="Roberts A.D."/>
            <person name="Saif S."/>
            <person name="Shea T.D."/>
            <person name="Sykes S.N."/>
            <person name="Wortman J."/>
            <person name="Nusbaum C."/>
            <person name="Birren B."/>
        </authorList>
    </citation>
    <scope>NUCLEOTIDE SEQUENCE [LARGE SCALE GENOMIC DNA]</scope>
    <source>
        <strain evidence="1 2">MR816</strain>
    </source>
</reference>
<gene>
    <name evidence="1" type="ORF">H109_07641</name>
</gene>
<proteinExistence type="predicted"/>
<organism evidence="1 2">
    <name type="scientific">Trichophyton interdigitale (strain MR816)</name>
    <dbReference type="NCBI Taxonomy" id="1215338"/>
    <lineage>
        <taxon>Eukaryota</taxon>
        <taxon>Fungi</taxon>
        <taxon>Dikarya</taxon>
        <taxon>Ascomycota</taxon>
        <taxon>Pezizomycotina</taxon>
        <taxon>Eurotiomycetes</taxon>
        <taxon>Eurotiomycetidae</taxon>
        <taxon>Onygenales</taxon>
        <taxon>Arthrodermataceae</taxon>
        <taxon>Trichophyton</taxon>
    </lineage>
</organism>
<name>A0A059IXM3_TRIIM</name>
<evidence type="ECO:0000313" key="1">
    <source>
        <dbReference type="EMBL" id="KDB20365.1"/>
    </source>
</evidence>
<dbReference type="AlphaFoldDB" id="A0A059IXM3"/>
<comment type="caution">
    <text evidence="1">The sequence shown here is derived from an EMBL/GenBank/DDBJ whole genome shotgun (WGS) entry which is preliminary data.</text>
</comment>
<evidence type="ECO:0000313" key="2">
    <source>
        <dbReference type="Proteomes" id="UP000024533"/>
    </source>
</evidence>
<accession>A0A059IXM3</accession>
<dbReference type="Proteomes" id="UP000024533">
    <property type="component" value="Unassembled WGS sequence"/>
</dbReference>
<protein>
    <submittedName>
        <fullName evidence="1">Uncharacterized protein</fullName>
    </submittedName>
</protein>